<dbReference type="RefSeq" id="WP_262989773.1">
    <property type="nucleotide sequence ID" value="NZ_JAOTEN010000001.1"/>
</dbReference>
<accession>A0ABT2VWD7</accession>
<dbReference type="InterPro" id="IPR000326">
    <property type="entry name" value="PAP2/HPO"/>
</dbReference>
<dbReference type="InterPro" id="IPR036938">
    <property type="entry name" value="PAP2/HPO_sf"/>
</dbReference>
<keyword evidence="1" id="KW-0472">Membrane</keyword>
<comment type="caution">
    <text evidence="3">The sequence shown here is derived from an EMBL/GenBank/DDBJ whole genome shotgun (WGS) entry which is preliminary data.</text>
</comment>
<reference evidence="4" key="1">
    <citation type="submission" date="2023-07" db="EMBL/GenBank/DDBJ databases">
        <title>Chryseobacterium sp. GMJ5 Genome sequencing and assembly.</title>
        <authorList>
            <person name="Jung Y."/>
        </authorList>
    </citation>
    <scope>NUCLEOTIDE SEQUENCE [LARGE SCALE GENOMIC DNA]</scope>
    <source>
        <strain evidence="4">GMJ5</strain>
    </source>
</reference>
<proteinExistence type="predicted"/>
<dbReference type="Proteomes" id="UP001208114">
    <property type="component" value="Unassembled WGS sequence"/>
</dbReference>
<name>A0ABT2VWD7_9FLAO</name>
<keyword evidence="1" id="KW-1133">Transmembrane helix</keyword>
<feature type="transmembrane region" description="Helical" evidence="1">
    <location>
        <begin position="165"/>
        <end position="187"/>
    </location>
</feature>
<feature type="domain" description="Phosphatidic acid phosphatase type 2/haloperoxidase" evidence="2">
    <location>
        <begin position="61"/>
        <end position="180"/>
    </location>
</feature>
<feature type="transmembrane region" description="Helical" evidence="1">
    <location>
        <begin position="60"/>
        <end position="81"/>
    </location>
</feature>
<gene>
    <name evidence="3" type="ORF">N0B16_05745</name>
</gene>
<protein>
    <submittedName>
        <fullName evidence="3">Phosphatase PAP2 family protein</fullName>
    </submittedName>
</protein>
<organism evidence="3 4">
    <name type="scientific">Chryseobacterium gilvum</name>
    <dbReference type="NCBI Taxonomy" id="2976534"/>
    <lineage>
        <taxon>Bacteria</taxon>
        <taxon>Pseudomonadati</taxon>
        <taxon>Bacteroidota</taxon>
        <taxon>Flavobacteriia</taxon>
        <taxon>Flavobacteriales</taxon>
        <taxon>Weeksellaceae</taxon>
        <taxon>Chryseobacterium group</taxon>
        <taxon>Chryseobacterium</taxon>
    </lineage>
</organism>
<keyword evidence="4" id="KW-1185">Reference proteome</keyword>
<evidence type="ECO:0000256" key="1">
    <source>
        <dbReference type="SAM" id="Phobius"/>
    </source>
</evidence>
<dbReference type="SMART" id="SM00014">
    <property type="entry name" value="acidPPc"/>
    <property type="match status" value="1"/>
</dbReference>
<evidence type="ECO:0000259" key="2">
    <source>
        <dbReference type="SMART" id="SM00014"/>
    </source>
</evidence>
<dbReference type="EMBL" id="JAOTEN010000001">
    <property type="protein sequence ID" value="MCU7613934.1"/>
    <property type="molecule type" value="Genomic_DNA"/>
</dbReference>
<sequence>MKSILEYLNKIDTELFLAINGKHNAFFDLIMYWASDKLFWIPFYALLLILLIRIYKRFTIFILVAITVTITLCDQTASGILKNLVKRYRPSHEPDLAPLIHLSKAGAGGDYGFVSSHSANAFGLLTFLFFLLPAKYNGLKIVLLFWALLVSYSRIYNGVHYPFDIIGGALVGIIYGSLIWIIFKAIFKNKTFKTE</sequence>
<dbReference type="SUPFAM" id="SSF48317">
    <property type="entry name" value="Acid phosphatase/Vanadium-dependent haloperoxidase"/>
    <property type="match status" value="1"/>
</dbReference>
<keyword evidence="1" id="KW-0812">Transmembrane</keyword>
<feature type="transmembrane region" description="Helical" evidence="1">
    <location>
        <begin position="38"/>
        <end position="55"/>
    </location>
</feature>
<feature type="transmembrane region" description="Helical" evidence="1">
    <location>
        <begin position="139"/>
        <end position="159"/>
    </location>
</feature>
<feature type="transmembrane region" description="Helical" evidence="1">
    <location>
        <begin position="111"/>
        <end position="132"/>
    </location>
</feature>
<dbReference type="Pfam" id="PF01569">
    <property type="entry name" value="PAP2"/>
    <property type="match status" value="1"/>
</dbReference>
<evidence type="ECO:0000313" key="3">
    <source>
        <dbReference type="EMBL" id="MCU7613934.1"/>
    </source>
</evidence>
<dbReference type="Gene3D" id="1.20.144.10">
    <property type="entry name" value="Phosphatidic acid phosphatase type 2/haloperoxidase"/>
    <property type="match status" value="1"/>
</dbReference>
<dbReference type="PANTHER" id="PTHR14969">
    <property type="entry name" value="SPHINGOSINE-1-PHOSPHATE PHOSPHOHYDROLASE"/>
    <property type="match status" value="1"/>
</dbReference>
<dbReference type="PANTHER" id="PTHR14969:SF13">
    <property type="entry name" value="AT30094P"/>
    <property type="match status" value="1"/>
</dbReference>
<evidence type="ECO:0000313" key="4">
    <source>
        <dbReference type="Proteomes" id="UP001208114"/>
    </source>
</evidence>